<evidence type="ECO:0000256" key="4">
    <source>
        <dbReference type="ARBA" id="ARBA00038054"/>
    </source>
</evidence>
<evidence type="ECO:0000256" key="3">
    <source>
        <dbReference type="ARBA" id="ARBA00022643"/>
    </source>
</evidence>
<evidence type="ECO:0000313" key="7">
    <source>
        <dbReference type="Proteomes" id="UP000061489"/>
    </source>
</evidence>
<dbReference type="OrthoDB" id="9794638at2"/>
<evidence type="ECO:0000256" key="1">
    <source>
        <dbReference type="ARBA" id="ARBA00001917"/>
    </source>
</evidence>
<gene>
    <name evidence="6" type="ORF">AU14_02770</name>
</gene>
<evidence type="ECO:0000313" key="6">
    <source>
        <dbReference type="EMBL" id="AHI27949.1"/>
    </source>
</evidence>
<reference evidence="6 7" key="1">
    <citation type="journal article" date="2014" name="Genome Announc.">
        <title>Draft Genome Sequences of Marinobacter similis A3d10T and Marinobacter salarius R9SW1T.</title>
        <authorList>
            <person name="Ivanova E.P."/>
            <person name="Ng H.J."/>
            <person name="Webb H.K."/>
            <person name="Feng G."/>
            <person name="Oshima K."/>
            <person name="Hattori M."/>
            <person name="Ohkuma M."/>
            <person name="Sergeev A.F."/>
            <person name="Mikhailov V.V."/>
            <person name="Crawford R.J."/>
            <person name="Sawabe T."/>
        </authorList>
    </citation>
    <scope>NUCLEOTIDE SEQUENCE [LARGE SCALE GENOMIC DNA]</scope>
    <source>
        <strain evidence="6 7">A3d10</strain>
    </source>
</reference>
<feature type="domain" description="Flavin reductase like" evidence="5">
    <location>
        <begin position="19"/>
        <end position="176"/>
    </location>
</feature>
<evidence type="ECO:0000259" key="5">
    <source>
        <dbReference type="SMART" id="SM00903"/>
    </source>
</evidence>
<dbReference type="PANTHER" id="PTHR33798">
    <property type="entry name" value="FLAVOPROTEIN OXYGENASE"/>
    <property type="match status" value="1"/>
</dbReference>
<name>W5YGE6_9GAMM</name>
<dbReference type="GO" id="GO:0016646">
    <property type="term" value="F:oxidoreductase activity, acting on the CH-NH group of donors, NAD or NADP as acceptor"/>
    <property type="evidence" value="ECO:0007669"/>
    <property type="project" value="UniProtKB-ARBA"/>
</dbReference>
<evidence type="ECO:0000256" key="2">
    <source>
        <dbReference type="ARBA" id="ARBA00022630"/>
    </source>
</evidence>
<proteinExistence type="inferred from homology"/>
<dbReference type="KEGG" id="msx:AU14_02770"/>
<dbReference type="GO" id="GO:0010181">
    <property type="term" value="F:FMN binding"/>
    <property type="evidence" value="ECO:0007669"/>
    <property type="project" value="InterPro"/>
</dbReference>
<dbReference type="Gene3D" id="2.30.110.10">
    <property type="entry name" value="Electron Transport, Fmn-binding Protein, Chain A"/>
    <property type="match status" value="1"/>
</dbReference>
<dbReference type="EMBL" id="CP007151">
    <property type="protein sequence ID" value="AHI27949.1"/>
    <property type="molecule type" value="Genomic_DNA"/>
</dbReference>
<comment type="similarity">
    <text evidence="4">Belongs to the flavoredoxin family.</text>
</comment>
<dbReference type="AlphaFoldDB" id="W5YGE6"/>
<dbReference type="PANTHER" id="PTHR33798:SF5">
    <property type="entry name" value="FLAVIN REDUCTASE LIKE DOMAIN-CONTAINING PROTEIN"/>
    <property type="match status" value="1"/>
</dbReference>
<dbReference type="Pfam" id="PF01613">
    <property type="entry name" value="Flavin_Reduct"/>
    <property type="match status" value="1"/>
</dbReference>
<dbReference type="InterPro" id="IPR012349">
    <property type="entry name" value="Split_barrel_FMN-bd"/>
</dbReference>
<sequence>MFIDFENMDATEAYHILTQTVVPRPVAWVLSENPDGDYNLAPFSFFTPITSNPPLLMFSVGRKPTDNAFKDTRVNIEARKDFVVHIAHRELASAMTATSRTLPHGESELADLGLELTPMEGSRLPRLTDCHVAFACELYDIKEIGAAPQTLVFGLVKGVYVSDQATHLDDKGRLKIDAAALDSIGRLGGSEYVTFGDILKVPRPS</sequence>
<dbReference type="Proteomes" id="UP000061489">
    <property type="component" value="Chromosome"/>
</dbReference>
<dbReference type="HOGENOM" id="CLU_059021_3_1_6"/>
<protein>
    <recommendedName>
        <fullName evidence="5">Flavin reductase like domain-containing protein</fullName>
    </recommendedName>
</protein>
<comment type="cofactor">
    <cofactor evidence="1">
        <name>FMN</name>
        <dbReference type="ChEBI" id="CHEBI:58210"/>
    </cofactor>
</comment>
<dbReference type="STRING" id="1420916.AU14_02770"/>
<keyword evidence="2" id="KW-0285">Flavoprotein</keyword>
<keyword evidence="7" id="KW-1185">Reference proteome</keyword>
<dbReference type="RefSeq" id="WP_041338670.1">
    <property type="nucleotide sequence ID" value="NZ_CP007151.1"/>
</dbReference>
<dbReference type="InterPro" id="IPR002563">
    <property type="entry name" value="Flavin_Rdtase-like_dom"/>
</dbReference>
<keyword evidence="3" id="KW-0288">FMN</keyword>
<dbReference type="SMART" id="SM00903">
    <property type="entry name" value="Flavin_Reduct"/>
    <property type="match status" value="1"/>
</dbReference>
<organism evidence="6 7">
    <name type="scientific">Marinobacter similis</name>
    <dbReference type="NCBI Taxonomy" id="1420916"/>
    <lineage>
        <taxon>Bacteria</taxon>
        <taxon>Pseudomonadati</taxon>
        <taxon>Pseudomonadota</taxon>
        <taxon>Gammaproteobacteria</taxon>
        <taxon>Pseudomonadales</taxon>
        <taxon>Marinobacteraceae</taxon>
        <taxon>Marinobacter</taxon>
    </lineage>
</organism>
<accession>W5YGE6</accession>
<dbReference type="SUPFAM" id="SSF50475">
    <property type="entry name" value="FMN-binding split barrel"/>
    <property type="match status" value="1"/>
</dbReference>